<organism evidence="7 8">
    <name type="scientific">Zingiber officinale</name>
    <name type="common">Ginger</name>
    <name type="synonym">Amomum zingiber</name>
    <dbReference type="NCBI Taxonomy" id="94328"/>
    <lineage>
        <taxon>Eukaryota</taxon>
        <taxon>Viridiplantae</taxon>
        <taxon>Streptophyta</taxon>
        <taxon>Embryophyta</taxon>
        <taxon>Tracheophyta</taxon>
        <taxon>Spermatophyta</taxon>
        <taxon>Magnoliopsida</taxon>
        <taxon>Liliopsida</taxon>
        <taxon>Zingiberales</taxon>
        <taxon>Zingiberaceae</taxon>
        <taxon>Zingiber</taxon>
    </lineage>
</organism>
<reference evidence="7 8" key="1">
    <citation type="submission" date="2020-08" db="EMBL/GenBank/DDBJ databases">
        <title>Plant Genome Project.</title>
        <authorList>
            <person name="Zhang R.-G."/>
        </authorList>
    </citation>
    <scope>NUCLEOTIDE SEQUENCE [LARGE SCALE GENOMIC DNA]</scope>
    <source>
        <tissue evidence="7">Rhizome</tissue>
    </source>
</reference>
<dbReference type="InterPro" id="IPR001471">
    <property type="entry name" value="AP2/ERF_dom"/>
</dbReference>
<comment type="caution">
    <text evidence="7">The sequence shown here is derived from an EMBL/GenBank/DDBJ whole genome shotgun (WGS) entry which is preliminary data.</text>
</comment>
<dbReference type="Gene3D" id="3.30.730.10">
    <property type="entry name" value="AP2/ERF domain"/>
    <property type="match status" value="1"/>
</dbReference>
<dbReference type="GO" id="GO:0005634">
    <property type="term" value="C:nucleus"/>
    <property type="evidence" value="ECO:0007669"/>
    <property type="project" value="UniProtKB-SubCell"/>
</dbReference>
<dbReference type="SUPFAM" id="SSF54171">
    <property type="entry name" value="DNA-binding domain"/>
    <property type="match status" value="1"/>
</dbReference>
<accession>A0A8J5C824</accession>
<dbReference type="EMBL" id="JACMSC010000019">
    <property type="protein sequence ID" value="KAG6474552.1"/>
    <property type="molecule type" value="Genomic_DNA"/>
</dbReference>
<sequence>MCGGAILSGFISDARSRRVTNADLLWPNRSTIQYKNGKSGRRLAAEETEEDFEVDFQEFEEELEEDDEVDVAEVKSFASPSKDAQINLSPMKFDGPATRSSKRKRKNLYRGIRQRPWGKWAAEIRDPRKGVRVWLGTFNTAEEAARAYDVEARRIRGKKAKVNFPNEAPTTAQKIFINPKNAPKASPQATFSYCNSFTYSKDVDEDFSSVLDMFELKYPMNQSKNLNSNAIKLAPPTQGPGMYMYHDQASESFDGSIYGWENEVKPLQLATMPDPAKTQSENFASLEDGGATKKLKNNSGEAVPAEQDDTLKLPEELSFESIMKFLEMPYLESSSDESIDSFLNSNVTLDEGGSNLWNFDDLPAIAVLDEDMVNQPKVPLFSAGLL</sequence>
<name>A0A8J5C824_ZINOF</name>
<keyword evidence="8" id="KW-1185">Reference proteome</keyword>
<evidence type="ECO:0000256" key="5">
    <source>
        <dbReference type="ARBA" id="ARBA00023242"/>
    </source>
</evidence>
<evidence type="ECO:0000259" key="6">
    <source>
        <dbReference type="PROSITE" id="PS51032"/>
    </source>
</evidence>
<protein>
    <recommendedName>
        <fullName evidence="6">AP2/ERF domain-containing protein</fullName>
    </recommendedName>
</protein>
<comment type="subcellular location">
    <subcellularLocation>
        <location evidence="1">Nucleus</location>
    </subcellularLocation>
</comment>
<dbReference type="GO" id="GO:0003700">
    <property type="term" value="F:DNA-binding transcription factor activity"/>
    <property type="evidence" value="ECO:0007669"/>
    <property type="project" value="InterPro"/>
</dbReference>
<keyword evidence="5" id="KW-0539">Nucleus</keyword>
<dbReference type="AlphaFoldDB" id="A0A8J5C824"/>
<proteinExistence type="predicted"/>
<dbReference type="InterPro" id="IPR044808">
    <property type="entry name" value="ERF_plant"/>
</dbReference>
<dbReference type="PANTHER" id="PTHR31190:SF142">
    <property type="entry name" value="ETHYLENE-RESPONSIVE TRANSCRIPTION FACTOR RAP2-3"/>
    <property type="match status" value="1"/>
</dbReference>
<evidence type="ECO:0000256" key="4">
    <source>
        <dbReference type="ARBA" id="ARBA00023163"/>
    </source>
</evidence>
<keyword evidence="4" id="KW-0804">Transcription</keyword>
<dbReference type="PRINTS" id="PR00367">
    <property type="entry name" value="ETHRSPELEMNT"/>
</dbReference>
<evidence type="ECO:0000313" key="7">
    <source>
        <dbReference type="EMBL" id="KAG6474552.1"/>
    </source>
</evidence>
<dbReference type="InterPro" id="IPR016177">
    <property type="entry name" value="DNA-bd_dom_sf"/>
</dbReference>
<evidence type="ECO:0000256" key="1">
    <source>
        <dbReference type="ARBA" id="ARBA00004123"/>
    </source>
</evidence>
<keyword evidence="2" id="KW-0805">Transcription regulation</keyword>
<evidence type="ECO:0000313" key="8">
    <source>
        <dbReference type="Proteomes" id="UP000734854"/>
    </source>
</evidence>
<dbReference type="InterPro" id="IPR036955">
    <property type="entry name" value="AP2/ERF_dom_sf"/>
</dbReference>
<dbReference type="CDD" id="cd00018">
    <property type="entry name" value="AP2"/>
    <property type="match status" value="1"/>
</dbReference>
<feature type="domain" description="AP2/ERF" evidence="6">
    <location>
        <begin position="108"/>
        <end position="165"/>
    </location>
</feature>
<dbReference type="FunFam" id="3.30.730.10:FF:000001">
    <property type="entry name" value="Ethylene-responsive transcription factor 2"/>
    <property type="match status" value="1"/>
</dbReference>
<dbReference type="GO" id="GO:0003677">
    <property type="term" value="F:DNA binding"/>
    <property type="evidence" value="ECO:0007669"/>
    <property type="project" value="UniProtKB-KW"/>
</dbReference>
<dbReference type="Proteomes" id="UP000734854">
    <property type="component" value="Unassembled WGS sequence"/>
</dbReference>
<evidence type="ECO:0000256" key="3">
    <source>
        <dbReference type="ARBA" id="ARBA00023125"/>
    </source>
</evidence>
<dbReference type="SMART" id="SM00380">
    <property type="entry name" value="AP2"/>
    <property type="match status" value="1"/>
</dbReference>
<dbReference type="Pfam" id="PF00847">
    <property type="entry name" value="AP2"/>
    <property type="match status" value="1"/>
</dbReference>
<dbReference type="GO" id="GO:0009873">
    <property type="term" value="P:ethylene-activated signaling pathway"/>
    <property type="evidence" value="ECO:0007669"/>
    <property type="project" value="InterPro"/>
</dbReference>
<keyword evidence="3" id="KW-0238">DNA-binding</keyword>
<evidence type="ECO:0000256" key="2">
    <source>
        <dbReference type="ARBA" id="ARBA00023015"/>
    </source>
</evidence>
<dbReference type="PROSITE" id="PS51032">
    <property type="entry name" value="AP2_ERF"/>
    <property type="match status" value="1"/>
</dbReference>
<dbReference type="PANTHER" id="PTHR31190">
    <property type="entry name" value="DNA-BINDING DOMAIN"/>
    <property type="match status" value="1"/>
</dbReference>
<gene>
    <name evidence="7" type="ORF">ZIOFF_068490</name>
</gene>